<dbReference type="EMBL" id="FJOG01000014">
    <property type="protein sequence ID" value="CZR59413.1"/>
    <property type="molecule type" value="Genomic_DNA"/>
</dbReference>
<proteinExistence type="predicted"/>
<keyword evidence="2" id="KW-0802">TPR repeat</keyword>
<evidence type="ECO:0000256" key="2">
    <source>
        <dbReference type="ARBA" id="ARBA00022803"/>
    </source>
</evidence>
<dbReference type="STRING" id="576137.A0A1L7X321"/>
<dbReference type="Proteomes" id="UP000184330">
    <property type="component" value="Unassembled WGS sequence"/>
</dbReference>
<dbReference type="OrthoDB" id="5986190at2759"/>
<reference evidence="3 4" key="1">
    <citation type="submission" date="2016-03" db="EMBL/GenBank/DDBJ databases">
        <authorList>
            <person name="Ploux O."/>
        </authorList>
    </citation>
    <scope>NUCLEOTIDE SEQUENCE [LARGE SCALE GENOMIC DNA]</scope>
    <source>
        <strain evidence="3 4">UAMH 11012</strain>
    </source>
</reference>
<evidence type="ECO:0008006" key="5">
    <source>
        <dbReference type="Google" id="ProtNLM"/>
    </source>
</evidence>
<dbReference type="SUPFAM" id="SSF48452">
    <property type="entry name" value="TPR-like"/>
    <property type="match status" value="4"/>
</dbReference>
<evidence type="ECO:0000256" key="1">
    <source>
        <dbReference type="ARBA" id="ARBA00022737"/>
    </source>
</evidence>
<sequence>MPGSASPSSDAILTPPLSRLLKFCAFSFSAFERQSDDTEMLEIAQLSENFESFEKGRRPDRLNEILASRTFTPEEHIKHIDSMCSIIFVHGLDGGVMDPVRRFVKSWLRGLDSPPAIAEATIHTFGFKITDLLVKGRERLLELSECLRADVGKLNSQNLIFFGHGIAGWVIIAALASHPGLQISPRTRGVIFLGLPRFQDDGTHWRELAKSFAGPFSKNVDVLTGLEFPVLQFFETEFLKTTEYDELVVEYISLPEQASAAPILGTDSSTETTSGSREIDTTKMYLPIIVKGNSIDIAIRNFLESKFVARRDFEHLPVAGLTNTAFEKPANLSTPPLSPLLRTSPAQQTDIRTPDSVWVSRKSQMYLEPESYAAEQLKIEQTAGNSAYPSLFSSELANSSIATKDFGGKQIKRSLSNEPTILRDKRLVGELTELSDLASSYYQKGQLKQARRIYEDVIAEVKAFKEWNSSALITSAEFEIAVITLQQGYYSDAARELKLLEGRARDDFANEENFDKPWTIRRWLAVALDRQGKYSQAAQILEKMLGEIEETKADFYEPIRLRCDIAASQTQNALALVHAHLGNYEKAISLSESAIQGLNLLVHSDQHKTSQQKRDSLLRRLSRFKATMASILALTGDYEEAYIVNREAAETLEQYLGFRCVATLECWSLEAQLLAAQGKIDEAESKCDKTLDWMRAALGKDHPSTLRTLGVLASVYTSQARLTEARNTAKFLVDENGKILGDLHPQTIWVMNLLSKIYVTRGELSNALALQNETVNRAVNSLGAKHPSTLHYYSDLAMMHCNLEDWATAESISEWVFLQQASTFLRRFSNSRELRSSIDALPESPTPGKFLGNNTLSHILQLVQSQDSGVSRLDPRMLSTMHCIGIIEREKEPHNLDLALSFHANTTRFRKKKLGKDHPESLVSQLQLAITQQRCGDSGAARKNVEEVVQSRNMHLGEDHPDSISARHELSIIKSHLGKLKEAAEDQADILRLRLLLLGESHPDTRESRRLLPVMLESLHFQALAYHLQLSKTLPDKCFILLPKQKAKLEEAVIQKLSNDAIQKGERSNHGEFPGLDLSLHAGAIVSIEGLVSLYVDQKSFVEAIELQAVLNYHRELDLGYDNAATLEGMRKLASIYRLQATALLSELAIAEQSNGQDLSTILSKYYATQADLSFMYSGAGDLETAYAIQMDVTTMIQKYTERGELRTIALAVESMVDLAHTTKIMGKMNAAVALLTDAKEFNKKR</sequence>
<dbReference type="GO" id="GO:0042802">
    <property type="term" value="F:identical protein binding"/>
    <property type="evidence" value="ECO:0007669"/>
    <property type="project" value="InterPro"/>
</dbReference>
<accession>A0A1L7X321</accession>
<name>A0A1L7X321_9HELO</name>
<keyword evidence="4" id="KW-1185">Reference proteome</keyword>
<dbReference type="InterPro" id="IPR011990">
    <property type="entry name" value="TPR-like_helical_dom_sf"/>
</dbReference>
<dbReference type="Gene3D" id="1.25.40.10">
    <property type="entry name" value="Tetratricopeptide repeat domain"/>
    <property type="match status" value="3"/>
</dbReference>
<protein>
    <recommendedName>
        <fullName evidence="5">Kinesin light chain</fullName>
    </recommendedName>
</protein>
<dbReference type="Pfam" id="PF07721">
    <property type="entry name" value="TPR_4"/>
    <property type="match status" value="1"/>
</dbReference>
<dbReference type="InterPro" id="IPR011717">
    <property type="entry name" value="TPR-4"/>
</dbReference>
<dbReference type="AlphaFoldDB" id="A0A1L7X321"/>
<dbReference type="Pfam" id="PF13424">
    <property type="entry name" value="TPR_12"/>
    <property type="match status" value="1"/>
</dbReference>
<organism evidence="3 4">
    <name type="scientific">Phialocephala subalpina</name>
    <dbReference type="NCBI Taxonomy" id="576137"/>
    <lineage>
        <taxon>Eukaryota</taxon>
        <taxon>Fungi</taxon>
        <taxon>Dikarya</taxon>
        <taxon>Ascomycota</taxon>
        <taxon>Pezizomycotina</taxon>
        <taxon>Leotiomycetes</taxon>
        <taxon>Helotiales</taxon>
        <taxon>Mollisiaceae</taxon>
        <taxon>Phialocephala</taxon>
        <taxon>Phialocephala fortinii species complex</taxon>
    </lineage>
</organism>
<dbReference type="PANTHER" id="PTHR45641:SF19">
    <property type="entry name" value="NEPHROCYSTIN-3"/>
    <property type="match status" value="1"/>
</dbReference>
<gene>
    <name evidence="3" type="ORF">PAC_09305</name>
</gene>
<evidence type="ECO:0000313" key="3">
    <source>
        <dbReference type="EMBL" id="CZR59413.1"/>
    </source>
</evidence>
<keyword evidence="1" id="KW-0677">Repeat</keyword>
<dbReference type="Pfam" id="PF13374">
    <property type="entry name" value="TPR_10"/>
    <property type="match status" value="3"/>
</dbReference>
<evidence type="ECO:0000313" key="4">
    <source>
        <dbReference type="Proteomes" id="UP000184330"/>
    </source>
</evidence>
<dbReference type="PANTHER" id="PTHR45641">
    <property type="entry name" value="TETRATRICOPEPTIDE REPEAT PROTEIN (AFU_ORTHOLOGUE AFUA_6G03870)"/>
    <property type="match status" value="1"/>
</dbReference>